<feature type="region of interest" description="Disordered" evidence="1">
    <location>
        <begin position="585"/>
        <end position="678"/>
    </location>
</feature>
<evidence type="ECO:0000313" key="2">
    <source>
        <dbReference type="EMBL" id="KZT05352.1"/>
    </source>
</evidence>
<dbReference type="AlphaFoldDB" id="A0A165DPP7"/>
<feature type="region of interest" description="Disordered" evidence="1">
    <location>
        <begin position="117"/>
        <end position="323"/>
    </location>
</feature>
<feature type="region of interest" description="Disordered" evidence="1">
    <location>
        <begin position="338"/>
        <end position="373"/>
    </location>
</feature>
<feature type="compositionally biased region" description="Acidic residues" evidence="1">
    <location>
        <begin position="280"/>
        <end position="304"/>
    </location>
</feature>
<feature type="compositionally biased region" description="Basic and acidic residues" evidence="1">
    <location>
        <begin position="143"/>
        <end position="185"/>
    </location>
</feature>
<keyword evidence="3" id="KW-1185">Reference proteome</keyword>
<dbReference type="Proteomes" id="UP000076871">
    <property type="component" value="Unassembled WGS sequence"/>
</dbReference>
<feature type="compositionally biased region" description="Basic and acidic residues" evidence="1">
    <location>
        <begin position="497"/>
        <end position="507"/>
    </location>
</feature>
<dbReference type="Gene3D" id="6.10.140.100">
    <property type="match status" value="1"/>
</dbReference>
<proteinExistence type="predicted"/>
<feature type="compositionally biased region" description="Polar residues" evidence="1">
    <location>
        <begin position="338"/>
        <end position="349"/>
    </location>
</feature>
<accession>A0A165DPP7</accession>
<dbReference type="GeneID" id="63818674"/>
<sequence>MCVDEEPSREDKERTRIARRLEHAEECEDETSSQASDEVNGRERHFYLSNSERSYDSWNGQSKHGFYVNTAVRDIQKSREISKWRFRRARQLDPDFDGRDDLEDVWLRACKESDEVFGYEMTGRAHGDSYVTDNGKGGLPGSKEGEGKPERNREVDGKGVNEKNKKTREKDEGQGSHRRSQKDYITDDGLGASNRNEEWHELHSEHEDVVGQDGNNRHGSVNRGDEDSLHAPQGTYDEGEGYPHEGDPEAYEAESADLEDSPHLAVWGAKLDEEGRPYIEIDDDEDDDEDQSEENEGEGGDEEERSQHTGPQGEGEPQAIDVDDVDVQAGELQGSIGVTTAAASDSSVQIKPEPVSARINQQSGPSTGPRLDPTKRRVYLGEDGLPIIHGATDKEVRAILRSLTDRVDAFQKHDHTMDVMELVIDANDKTLKDMAKRLANMQRGRRAIERHFMEQMKKTPSLWDGSMSWMPPEEGEGAAHADQDIRMDGSSQQPNDEEARQSPDNIERPASPVQHLKRKRRSLYSSEWVRRAAIRDGFVPDDDPSIEDREQLREKAGMPAFMQPPVWALPEHSGSADFMNVEPRAADQSFEQTHKRSRSGGLSPEPRVPKRMKNDSGVSHMEPTFTNQDVDVDMQPAAEISLQNQQGDQAEEERVASRLPAEKAAGDADPSRVEPLSGDDDAEMQLAIQLSLQDQVGNPSGGNGSTSRSVEKMRADAVPPHPEVYSSGEDADMQAAIRLSLQEQHSGEALPGIRLAKESGARPFGTEAYSDQEDADYQAAIRLSLQELEHNYSVGESSRLHRALPIRTDASSSRLEPDLDKKALRIWREKHGKDAEPTLAEAVSIERAVMQGVSPENAVEHVGVAPTAPAEVAVGAELHKSPVAHRSERFMRWVEEEMEEKSLEDFLIYWEALFDITEEERTLVTTKQTATMADSSNENAAVKMREIIAEKRSNAVSGKGSVGVSG</sequence>
<dbReference type="RefSeq" id="XP_040763092.1">
    <property type="nucleotide sequence ID" value="XM_040901642.1"/>
</dbReference>
<evidence type="ECO:0000313" key="3">
    <source>
        <dbReference type="Proteomes" id="UP000076871"/>
    </source>
</evidence>
<evidence type="ECO:0000256" key="1">
    <source>
        <dbReference type="SAM" id="MobiDB-lite"/>
    </source>
</evidence>
<dbReference type="InParanoid" id="A0A165DPP7"/>
<reference evidence="2 3" key="1">
    <citation type="journal article" date="2016" name="Mol. Biol. Evol.">
        <title>Comparative Genomics of Early-Diverging Mushroom-Forming Fungi Provides Insights into the Origins of Lignocellulose Decay Capabilities.</title>
        <authorList>
            <person name="Nagy L.G."/>
            <person name="Riley R."/>
            <person name="Tritt A."/>
            <person name="Adam C."/>
            <person name="Daum C."/>
            <person name="Floudas D."/>
            <person name="Sun H."/>
            <person name="Yadav J.S."/>
            <person name="Pangilinan J."/>
            <person name="Larsson K.H."/>
            <person name="Matsuura K."/>
            <person name="Barry K."/>
            <person name="Labutti K."/>
            <person name="Kuo R."/>
            <person name="Ohm R.A."/>
            <person name="Bhattacharya S.S."/>
            <person name="Shirouzu T."/>
            <person name="Yoshinaga Y."/>
            <person name="Martin F.M."/>
            <person name="Grigoriev I.V."/>
            <person name="Hibbett D.S."/>
        </authorList>
    </citation>
    <scope>NUCLEOTIDE SEQUENCE [LARGE SCALE GENOMIC DNA]</scope>
    <source>
        <strain evidence="2 3">93-53</strain>
    </source>
</reference>
<feature type="region of interest" description="Disordered" evidence="1">
    <location>
        <begin position="1"/>
        <end position="42"/>
    </location>
</feature>
<dbReference type="InterPro" id="IPR003903">
    <property type="entry name" value="UIM_dom"/>
</dbReference>
<feature type="compositionally biased region" description="Basic and acidic residues" evidence="1">
    <location>
        <begin position="652"/>
        <end position="672"/>
    </location>
</feature>
<organism evidence="2 3">
    <name type="scientific">Laetiporus sulphureus 93-53</name>
    <dbReference type="NCBI Taxonomy" id="1314785"/>
    <lineage>
        <taxon>Eukaryota</taxon>
        <taxon>Fungi</taxon>
        <taxon>Dikarya</taxon>
        <taxon>Basidiomycota</taxon>
        <taxon>Agaricomycotina</taxon>
        <taxon>Agaricomycetes</taxon>
        <taxon>Polyporales</taxon>
        <taxon>Laetiporus</taxon>
    </lineage>
</organism>
<feature type="region of interest" description="Disordered" evidence="1">
    <location>
        <begin position="486"/>
        <end position="521"/>
    </location>
</feature>
<dbReference type="Pfam" id="PF02809">
    <property type="entry name" value="UIM"/>
    <property type="match status" value="3"/>
</dbReference>
<dbReference type="PROSITE" id="PS50330">
    <property type="entry name" value="UIM"/>
    <property type="match status" value="3"/>
</dbReference>
<feature type="compositionally biased region" description="Basic and acidic residues" evidence="1">
    <location>
        <begin position="9"/>
        <end position="24"/>
    </location>
</feature>
<feature type="compositionally biased region" description="Basic and acidic residues" evidence="1">
    <location>
        <begin position="270"/>
        <end position="279"/>
    </location>
</feature>
<feature type="region of interest" description="Disordered" evidence="1">
    <location>
        <begin position="462"/>
        <end position="481"/>
    </location>
</feature>
<feature type="compositionally biased region" description="Basic and acidic residues" evidence="1">
    <location>
        <begin position="195"/>
        <end position="209"/>
    </location>
</feature>
<gene>
    <name evidence="2" type="ORF">LAESUDRAFT_225850</name>
</gene>
<protein>
    <submittedName>
        <fullName evidence="2">Uncharacterized protein</fullName>
    </submittedName>
</protein>
<dbReference type="SMART" id="SM00726">
    <property type="entry name" value="UIM"/>
    <property type="match status" value="3"/>
</dbReference>
<dbReference type="EMBL" id="KV427630">
    <property type="protein sequence ID" value="KZT05352.1"/>
    <property type="molecule type" value="Genomic_DNA"/>
</dbReference>
<feature type="region of interest" description="Disordered" evidence="1">
    <location>
        <begin position="691"/>
        <end position="727"/>
    </location>
</feature>
<name>A0A165DPP7_9APHY</name>
<feature type="compositionally biased region" description="Acidic residues" evidence="1">
    <location>
        <begin position="248"/>
        <end position="259"/>
    </location>
</feature>